<feature type="domain" description="MULE transposase" evidence="1">
    <location>
        <begin position="222"/>
        <end position="317"/>
    </location>
</feature>
<evidence type="ECO:0000259" key="1">
    <source>
        <dbReference type="Pfam" id="PF10551"/>
    </source>
</evidence>
<reference evidence="2" key="2">
    <citation type="journal article" date="2019" name="IMA Fungus">
        <title>Genome sequencing and comparison of five Tilletia species to identify candidate genes for the detection of regulated species infecting wheat.</title>
        <authorList>
            <person name="Nguyen H.D.T."/>
            <person name="Sultana T."/>
            <person name="Kesanakurti P."/>
            <person name="Hambleton S."/>
        </authorList>
    </citation>
    <scope>NUCLEOTIDE SEQUENCE</scope>
    <source>
        <strain evidence="2">DAOMC 238032</strain>
    </source>
</reference>
<name>A0A8T8SA28_9BASI</name>
<organism evidence="2 3">
    <name type="scientific">Tilletia caries</name>
    <name type="common">wheat bunt fungus</name>
    <dbReference type="NCBI Taxonomy" id="13290"/>
    <lineage>
        <taxon>Eukaryota</taxon>
        <taxon>Fungi</taxon>
        <taxon>Dikarya</taxon>
        <taxon>Basidiomycota</taxon>
        <taxon>Ustilaginomycotina</taxon>
        <taxon>Exobasidiomycetes</taxon>
        <taxon>Tilletiales</taxon>
        <taxon>Tilletiaceae</taxon>
        <taxon>Tilletia</taxon>
    </lineage>
</organism>
<reference evidence="2" key="1">
    <citation type="submission" date="2016-04" db="EMBL/GenBank/DDBJ databases">
        <authorList>
            <person name="Nguyen H.D."/>
            <person name="Kesanakurti P."/>
            <person name="Cullis J."/>
            <person name="Levesque C.A."/>
            <person name="Hambleton S."/>
        </authorList>
    </citation>
    <scope>NUCLEOTIDE SEQUENCE</scope>
    <source>
        <strain evidence="2">DAOMC 238032</strain>
    </source>
</reference>
<dbReference type="PANTHER" id="PTHR47718:SF3">
    <property type="entry name" value="PROTEIN FAR1-RELATED SEQUENCE 5-LIKE"/>
    <property type="match status" value="1"/>
</dbReference>
<comment type="caution">
    <text evidence="2">The sequence shown here is derived from an EMBL/GenBank/DDBJ whole genome shotgun (WGS) entry which is preliminary data.</text>
</comment>
<sequence length="370" mass="42014">MPLQPPPEAAFDTKSSAIAYAQIWGGAEGYAVVTTSSAKGGRYVYLGCDKGGKYKNCRGLNEENRQRKSATSKVGCFFKLRLKNENDGLWHLVVVNAHHNDHEASTNIIAHPILRRLDAVAKEYVLELSQHNTRPAQIVALLAQREEPIVVRPKDVSNFIQQHRREHLGGRAPAEALMEWLKEKNWPHRAQFHFVDAHTQRLGGLIFAHPRCLELLARFHTVLIIDAMYSTNQHKMPLLHFVGLTSSNRTFTAALGFLEDETTATYQWALETLHQLVPSWKADVVVTDHDAALTSAISSHLPTSVAHILCQWHVRQNVKKFARSRLQNEDEYQSLLSDFEELKMSRTCEELVASFQQFTEQWSHQPDLVT</sequence>
<dbReference type="PANTHER" id="PTHR47718">
    <property type="entry name" value="OS01G0519700 PROTEIN"/>
    <property type="match status" value="1"/>
</dbReference>
<dbReference type="Pfam" id="PF10551">
    <property type="entry name" value="MULE"/>
    <property type="match status" value="1"/>
</dbReference>
<dbReference type="InterPro" id="IPR018289">
    <property type="entry name" value="MULE_transposase_dom"/>
</dbReference>
<accession>A0A8T8SA28</accession>
<protein>
    <recommendedName>
        <fullName evidence="1">MULE transposase domain-containing protein</fullName>
    </recommendedName>
</protein>
<proteinExistence type="predicted"/>
<gene>
    <name evidence="2" type="ORF">A4X03_0g9659</name>
</gene>
<evidence type="ECO:0000313" key="3">
    <source>
        <dbReference type="Proteomes" id="UP000077671"/>
    </source>
</evidence>
<feature type="non-terminal residue" evidence="2">
    <location>
        <position position="370"/>
    </location>
</feature>
<dbReference type="EMBL" id="LWDD02004102">
    <property type="protein sequence ID" value="KAE8235777.1"/>
    <property type="molecule type" value="Genomic_DNA"/>
</dbReference>
<dbReference type="Proteomes" id="UP000077671">
    <property type="component" value="Unassembled WGS sequence"/>
</dbReference>
<evidence type="ECO:0000313" key="2">
    <source>
        <dbReference type="EMBL" id="KAE8235777.1"/>
    </source>
</evidence>
<dbReference type="AlphaFoldDB" id="A0A8T8SA28"/>